<keyword evidence="7" id="KW-0436">Ligase</keyword>
<evidence type="ECO:0000313" key="7">
    <source>
        <dbReference type="EMBL" id="SNB70762.1"/>
    </source>
</evidence>
<sequence length="520" mass="54327">MTAKAAPFPILAAYAVLLGATAALAPPLASVALMLPACAILLWLMPERELVSPRLLAAAFTVMTAAQICIPAYYTAQVPGLPWISLRRIALLALIALALLRLATAARARRQLLSTLAAAPLLLALSLGFDLMAAASILASPDPAVSAQQFADLTFAWRLPFLACVLVVTDEAEAAALVRLIAALSLPVAALGVADFLAARNFALDILPHGLLAAMADANPGVRVLMEFNPWRNGLFRAVSIYNTPLSFGEFAAICAPLGGFLALHGESGRDRALGLATILAAMAALFVSGSRGGAVGFLISMPLLALLAAIRLARARPNGLAGPIAAAGALAVGGAALSAVFASRRLFNIVFGGDDSLGSTAARSEQMDMAWPHIFDSPVFGHGLGLGGIVVDWRPSPDAPGSIDSYLVSLLVETGFPGAVCYFGALALTACACLTIYLRDRDPRAALAGPLGCALLAYEFYRLALSQRENQTLVYLLMALAFVVIAQAKRRKAQEQARAPDAPRRPTVYAREMVSSPPI</sequence>
<dbReference type="OrthoDB" id="7209936at2"/>
<feature type="transmembrane region" description="Helical" evidence="5">
    <location>
        <begin position="55"/>
        <end position="74"/>
    </location>
</feature>
<feature type="transmembrane region" description="Helical" evidence="5">
    <location>
        <begin position="295"/>
        <end position="314"/>
    </location>
</feature>
<keyword evidence="3 5" id="KW-1133">Transmembrane helix</keyword>
<protein>
    <submittedName>
        <fullName evidence="7">O-antigen ligase</fullName>
    </submittedName>
</protein>
<evidence type="ECO:0000256" key="2">
    <source>
        <dbReference type="ARBA" id="ARBA00022692"/>
    </source>
</evidence>
<feature type="transmembrane region" description="Helical" evidence="5">
    <location>
        <begin position="471"/>
        <end position="489"/>
    </location>
</feature>
<evidence type="ECO:0000256" key="4">
    <source>
        <dbReference type="ARBA" id="ARBA00023136"/>
    </source>
</evidence>
<keyword evidence="4 5" id="KW-0472">Membrane</keyword>
<feature type="transmembrane region" description="Helical" evidence="5">
    <location>
        <begin position="176"/>
        <end position="199"/>
    </location>
</feature>
<proteinExistence type="predicted"/>
<feature type="transmembrane region" description="Helical" evidence="5">
    <location>
        <begin position="150"/>
        <end position="169"/>
    </location>
</feature>
<dbReference type="GO" id="GO:0016874">
    <property type="term" value="F:ligase activity"/>
    <property type="evidence" value="ECO:0007669"/>
    <property type="project" value="UniProtKB-KW"/>
</dbReference>
<accession>A0A212REP7</accession>
<evidence type="ECO:0000259" key="6">
    <source>
        <dbReference type="Pfam" id="PF04932"/>
    </source>
</evidence>
<dbReference type="AlphaFoldDB" id="A0A212REP7"/>
<name>A0A212REP7_RHOAC</name>
<keyword evidence="2 5" id="KW-0812">Transmembrane</keyword>
<feature type="transmembrane region" description="Helical" evidence="5">
    <location>
        <begin position="80"/>
        <end position="100"/>
    </location>
</feature>
<dbReference type="EMBL" id="FYDG01000004">
    <property type="protein sequence ID" value="SNB70762.1"/>
    <property type="molecule type" value="Genomic_DNA"/>
</dbReference>
<gene>
    <name evidence="7" type="ORF">SAMN06265338_10421</name>
</gene>
<dbReference type="RefSeq" id="WP_088520499.1">
    <property type="nucleotide sequence ID" value="NZ_FYDG01000004.1"/>
</dbReference>
<dbReference type="InterPro" id="IPR007016">
    <property type="entry name" value="O-antigen_ligase-rel_domated"/>
</dbReference>
<comment type="subcellular location">
    <subcellularLocation>
        <location evidence="1">Membrane</location>
        <topology evidence="1">Multi-pass membrane protein</topology>
    </subcellularLocation>
</comment>
<dbReference type="InterPro" id="IPR051533">
    <property type="entry name" value="WaaL-like"/>
</dbReference>
<evidence type="ECO:0000256" key="3">
    <source>
        <dbReference type="ARBA" id="ARBA00022989"/>
    </source>
</evidence>
<feature type="domain" description="O-antigen ligase-related" evidence="6">
    <location>
        <begin position="278"/>
        <end position="424"/>
    </location>
</feature>
<feature type="transmembrane region" description="Helical" evidence="5">
    <location>
        <begin position="321"/>
        <end position="343"/>
    </location>
</feature>
<feature type="transmembrane region" description="Helical" evidence="5">
    <location>
        <begin position="12"/>
        <end position="43"/>
    </location>
</feature>
<dbReference type="Pfam" id="PF04932">
    <property type="entry name" value="Wzy_C"/>
    <property type="match status" value="1"/>
</dbReference>
<dbReference type="PANTHER" id="PTHR37422">
    <property type="entry name" value="TEICHURONIC ACID BIOSYNTHESIS PROTEIN TUAE"/>
    <property type="match status" value="1"/>
</dbReference>
<feature type="transmembrane region" description="Helical" evidence="5">
    <location>
        <begin position="273"/>
        <end position="289"/>
    </location>
</feature>
<feature type="transmembrane region" description="Helical" evidence="5">
    <location>
        <begin position="417"/>
        <end position="439"/>
    </location>
</feature>
<evidence type="ECO:0000256" key="5">
    <source>
        <dbReference type="SAM" id="Phobius"/>
    </source>
</evidence>
<organism evidence="7 8">
    <name type="scientific">Rhodoblastus acidophilus</name>
    <name type="common">Rhodopseudomonas acidophila</name>
    <dbReference type="NCBI Taxonomy" id="1074"/>
    <lineage>
        <taxon>Bacteria</taxon>
        <taxon>Pseudomonadati</taxon>
        <taxon>Pseudomonadota</taxon>
        <taxon>Alphaproteobacteria</taxon>
        <taxon>Hyphomicrobiales</taxon>
        <taxon>Rhodoblastaceae</taxon>
        <taxon>Rhodoblastus</taxon>
    </lineage>
</organism>
<evidence type="ECO:0000256" key="1">
    <source>
        <dbReference type="ARBA" id="ARBA00004141"/>
    </source>
</evidence>
<dbReference type="PANTHER" id="PTHR37422:SF23">
    <property type="entry name" value="TEICHURONIC ACID BIOSYNTHESIS PROTEIN TUAE"/>
    <property type="match status" value="1"/>
</dbReference>
<feature type="transmembrane region" description="Helical" evidence="5">
    <location>
        <begin position="446"/>
        <end position="465"/>
    </location>
</feature>
<dbReference type="GO" id="GO:0016020">
    <property type="term" value="C:membrane"/>
    <property type="evidence" value="ECO:0007669"/>
    <property type="project" value="UniProtKB-SubCell"/>
</dbReference>
<feature type="transmembrane region" description="Helical" evidence="5">
    <location>
        <begin position="246"/>
        <end position="266"/>
    </location>
</feature>
<feature type="transmembrane region" description="Helical" evidence="5">
    <location>
        <begin position="112"/>
        <end position="138"/>
    </location>
</feature>
<keyword evidence="8" id="KW-1185">Reference proteome</keyword>
<reference evidence="8" key="1">
    <citation type="submission" date="2017-06" db="EMBL/GenBank/DDBJ databases">
        <authorList>
            <person name="Varghese N."/>
            <person name="Submissions S."/>
        </authorList>
    </citation>
    <scope>NUCLEOTIDE SEQUENCE [LARGE SCALE GENOMIC DNA]</scope>
    <source>
        <strain evidence="8">DSM 137</strain>
    </source>
</reference>
<dbReference type="Proteomes" id="UP000198418">
    <property type="component" value="Unassembled WGS sequence"/>
</dbReference>
<evidence type="ECO:0000313" key="8">
    <source>
        <dbReference type="Proteomes" id="UP000198418"/>
    </source>
</evidence>